<comment type="subunit">
    <text evidence="1">Monomer.</text>
</comment>
<keyword evidence="3 11" id="KW-0723">Serine/threonine-protein kinase</keyword>
<name>A0A1R2AYZ6_9CILI</name>
<dbReference type="PROSITE" id="PS00107">
    <property type="entry name" value="PROTEIN_KINASE_ATP"/>
    <property type="match status" value="1"/>
</dbReference>
<evidence type="ECO:0000256" key="10">
    <source>
        <dbReference type="PROSITE-ProRule" id="PRU10141"/>
    </source>
</evidence>
<comment type="catalytic activity">
    <reaction evidence="8">
        <text>L-threonyl-[protein] + ATP = O-phospho-L-threonyl-[protein] + ADP + H(+)</text>
        <dbReference type="Rhea" id="RHEA:46608"/>
        <dbReference type="Rhea" id="RHEA-COMP:11060"/>
        <dbReference type="Rhea" id="RHEA-COMP:11605"/>
        <dbReference type="ChEBI" id="CHEBI:15378"/>
        <dbReference type="ChEBI" id="CHEBI:30013"/>
        <dbReference type="ChEBI" id="CHEBI:30616"/>
        <dbReference type="ChEBI" id="CHEBI:61977"/>
        <dbReference type="ChEBI" id="CHEBI:456216"/>
        <dbReference type="EC" id="2.7.11.1"/>
    </reaction>
</comment>
<comment type="caution">
    <text evidence="13">The sequence shown here is derived from an EMBL/GenBank/DDBJ whole genome shotgun (WGS) entry which is preliminary data.</text>
</comment>
<dbReference type="EC" id="2.7.11.1" evidence="2"/>
<dbReference type="GO" id="GO:0004674">
    <property type="term" value="F:protein serine/threonine kinase activity"/>
    <property type="evidence" value="ECO:0007669"/>
    <property type="project" value="UniProtKB-KW"/>
</dbReference>
<keyword evidence="5 10" id="KW-0547">Nucleotide-binding</keyword>
<keyword evidence="7 10" id="KW-0067">ATP-binding</keyword>
<evidence type="ECO:0000256" key="11">
    <source>
        <dbReference type="RuleBase" id="RU000304"/>
    </source>
</evidence>
<dbReference type="InterPro" id="IPR008271">
    <property type="entry name" value="Ser/Thr_kinase_AS"/>
</dbReference>
<evidence type="ECO:0000259" key="12">
    <source>
        <dbReference type="PROSITE" id="PS50011"/>
    </source>
</evidence>
<dbReference type="PROSITE" id="PS50011">
    <property type="entry name" value="PROTEIN_KINASE_DOM"/>
    <property type="match status" value="1"/>
</dbReference>
<dbReference type="PANTHER" id="PTHR43895">
    <property type="entry name" value="CALCIUM/CALMODULIN-DEPENDENT PROTEIN KINASE KINASE-RELATED"/>
    <property type="match status" value="1"/>
</dbReference>
<dbReference type="SMART" id="SM00220">
    <property type="entry name" value="S_TKc"/>
    <property type="match status" value="1"/>
</dbReference>
<dbReference type="Gene3D" id="1.10.510.10">
    <property type="entry name" value="Transferase(Phosphotransferase) domain 1"/>
    <property type="match status" value="1"/>
</dbReference>
<dbReference type="GO" id="GO:0007165">
    <property type="term" value="P:signal transduction"/>
    <property type="evidence" value="ECO:0007669"/>
    <property type="project" value="TreeGrafter"/>
</dbReference>
<evidence type="ECO:0000256" key="7">
    <source>
        <dbReference type="ARBA" id="ARBA00022840"/>
    </source>
</evidence>
<dbReference type="PROSITE" id="PS00108">
    <property type="entry name" value="PROTEIN_KINASE_ST"/>
    <property type="match status" value="1"/>
</dbReference>
<dbReference type="Pfam" id="PF00069">
    <property type="entry name" value="Pkinase"/>
    <property type="match status" value="1"/>
</dbReference>
<dbReference type="EMBL" id="MPUH01001163">
    <property type="protein sequence ID" value="OMJ69751.1"/>
    <property type="molecule type" value="Genomic_DNA"/>
</dbReference>
<dbReference type="PANTHER" id="PTHR43895:SF32">
    <property type="entry name" value="SERINE_THREONINE-PROTEIN KINASE CHK1"/>
    <property type="match status" value="1"/>
</dbReference>
<evidence type="ECO:0000313" key="14">
    <source>
        <dbReference type="Proteomes" id="UP000187209"/>
    </source>
</evidence>
<evidence type="ECO:0000256" key="2">
    <source>
        <dbReference type="ARBA" id="ARBA00012513"/>
    </source>
</evidence>
<proteinExistence type="inferred from homology"/>
<comment type="catalytic activity">
    <reaction evidence="9">
        <text>L-seryl-[protein] + ATP = O-phospho-L-seryl-[protein] + ADP + H(+)</text>
        <dbReference type="Rhea" id="RHEA:17989"/>
        <dbReference type="Rhea" id="RHEA-COMP:9863"/>
        <dbReference type="Rhea" id="RHEA-COMP:11604"/>
        <dbReference type="ChEBI" id="CHEBI:15378"/>
        <dbReference type="ChEBI" id="CHEBI:29999"/>
        <dbReference type="ChEBI" id="CHEBI:30616"/>
        <dbReference type="ChEBI" id="CHEBI:83421"/>
        <dbReference type="ChEBI" id="CHEBI:456216"/>
        <dbReference type="EC" id="2.7.11.1"/>
    </reaction>
</comment>
<evidence type="ECO:0000256" key="4">
    <source>
        <dbReference type="ARBA" id="ARBA00022679"/>
    </source>
</evidence>
<accession>A0A1R2AYZ6</accession>
<dbReference type="AlphaFoldDB" id="A0A1R2AYZ6"/>
<keyword evidence="4" id="KW-0808">Transferase</keyword>
<dbReference type="InterPro" id="IPR011009">
    <property type="entry name" value="Kinase-like_dom_sf"/>
</dbReference>
<dbReference type="FunFam" id="1.10.510.10:FF:000571">
    <property type="entry name" value="Maternal embryonic leucine zipper kinase"/>
    <property type="match status" value="1"/>
</dbReference>
<dbReference type="InterPro" id="IPR017441">
    <property type="entry name" value="Protein_kinase_ATP_BS"/>
</dbReference>
<feature type="domain" description="Protein kinase" evidence="12">
    <location>
        <begin position="20"/>
        <end position="292"/>
    </location>
</feature>
<gene>
    <name evidence="13" type="ORF">SteCoe_32455</name>
</gene>
<comment type="similarity">
    <text evidence="11">Belongs to the protein kinase superfamily.</text>
</comment>
<sequence>MKQHGNTISESHRSSMLDFYIVQRTLGSGSTAKVKLVQDPFSNAFYAAKVIKLLPQFSPYYYRSLLLSEVACLRKITHKNVIRIFSYRELGSYTSKSKGLYKCMYLILEYCPYGDLFSLVEKNGNLNEEISLLFFRQIIDALEMCNKSGFSHGDLKPENILIGEDHGIKIIDFALCHKLTQQGYKCTGTSQYLPPECRLKQKIDAVKSDIFVTGIVLFIMYVGCPPFQSADLDDTLYSLIMTGKSEQFWRFFEKRRPGKIFSQEFKSLVEGMLEFDPNTRMSYEQIKENSWFQQTINEELVVQLISQKIQ</sequence>
<protein>
    <recommendedName>
        <fullName evidence="2">non-specific serine/threonine protein kinase</fullName>
        <ecNumber evidence="2">2.7.11.1</ecNumber>
    </recommendedName>
</protein>
<dbReference type="Proteomes" id="UP000187209">
    <property type="component" value="Unassembled WGS sequence"/>
</dbReference>
<dbReference type="OrthoDB" id="4062651at2759"/>
<evidence type="ECO:0000256" key="6">
    <source>
        <dbReference type="ARBA" id="ARBA00022777"/>
    </source>
</evidence>
<evidence type="ECO:0000256" key="3">
    <source>
        <dbReference type="ARBA" id="ARBA00022527"/>
    </source>
</evidence>
<evidence type="ECO:0000313" key="13">
    <source>
        <dbReference type="EMBL" id="OMJ69751.1"/>
    </source>
</evidence>
<evidence type="ECO:0000256" key="8">
    <source>
        <dbReference type="ARBA" id="ARBA00047899"/>
    </source>
</evidence>
<dbReference type="SUPFAM" id="SSF56112">
    <property type="entry name" value="Protein kinase-like (PK-like)"/>
    <property type="match status" value="1"/>
</dbReference>
<keyword evidence="6" id="KW-0418">Kinase</keyword>
<dbReference type="GO" id="GO:0005524">
    <property type="term" value="F:ATP binding"/>
    <property type="evidence" value="ECO:0007669"/>
    <property type="project" value="UniProtKB-UniRule"/>
</dbReference>
<feature type="binding site" evidence="10">
    <location>
        <position position="49"/>
    </location>
    <ligand>
        <name>ATP</name>
        <dbReference type="ChEBI" id="CHEBI:30616"/>
    </ligand>
</feature>
<evidence type="ECO:0000256" key="5">
    <source>
        <dbReference type="ARBA" id="ARBA00022741"/>
    </source>
</evidence>
<evidence type="ECO:0000256" key="1">
    <source>
        <dbReference type="ARBA" id="ARBA00011245"/>
    </source>
</evidence>
<organism evidence="13 14">
    <name type="scientific">Stentor coeruleus</name>
    <dbReference type="NCBI Taxonomy" id="5963"/>
    <lineage>
        <taxon>Eukaryota</taxon>
        <taxon>Sar</taxon>
        <taxon>Alveolata</taxon>
        <taxon>Ciliophora</taxon>
        <taxon>Postciliodesmatophora</taxon>
        <taxon>Heterotrichea</taxon>
        <taxon>Heterotrichida</taxon>
        <taxon>Stentoridae</taxon>
        <taxon>Stentor</taxon>
    </lineage>
</organism>
<dbReference type="InterPro" id="IPR000719">
    <property type="entry name" value="Prot_kinase_dom"/>
</dbReference>
<keyword evidence="14" id="KW-1185">Reference proteome</keyword>
<reference evidence="13 14" key="1">
    <citation type="submission" date="2016-11" db="EMBL/GenBank/DDBJ databases">
        <title>The macronuclear genome of Stentor coeruleus: a giant cell with tiny introns.</title>
        <authorList>
            <person name="Slabodnick M."/>
            <person name="Ruby J.G."/>
            <person name="Reiff S.B."/>
            <person name="Swart E.C."/>
            <person name="Gosai S."/>
            <person name="Prabakaran S."/>
            <person name="Witkowska E."/>
            <person name="Larue G.E."/>
            <person name="Fisher S."/>
            <person name="Freeman R.M."/>
            <person name="Gunawardena J."/>
            <person name="Chu W."/>
            <person name="Stover N.A."/>
            <person name="Gregory B.D."/>
            <person name="Nowacki M."/>
            <person name="Derisi J."/>
            <person name="Roy S.W."/>
            <person name="Marshall W.F."/>
            <person name="Sood P."/>
        </authorList>
    </citation>
    <scope>NUCLEOTIDE SEQUENCE [LARGE SCALE GENOMIC DNA]</scope>
    <source>
        <strain evidence="13">WM001</strain>
    </source>
</reference>
<evidence type="ECO:0000256" key="9">
    <source>
        <dbReference type="ARBA" id="ARBA00048679"/>
    </source>
</evidence>